<sequence length="21" mass="2189">MCPNVSPCVSNQQSVGSLQPL</sequence>
<feature type="region of interest" description="Disordered" evidence="1">
    <location>
        <begin position="1"/>
        <end position="21"/>
    </location>
</feature>
<feature type="compositionally biased region" description="Polar residues" evidence="1">
    <location>
        <begin position="7"/>
        <end position="21"/>
    </location>
</feature>
<reference evidence="2" key="1">
    <citation type="submission" date="2014-11" db="EMBL/GenBank/DDBJ databases">
        <authorList>
            <person name="Amaro Gonzalez C."/>
        </authorList>
    </citation>
    <scope>NUCLEOTIDE SEQUENCE</scope>
</reference>
<evidence type="ECO:0000313" key="2">
    <source>
        <dbReference type="EMBL" id="JAH05314.1"/>
    </source>
</evidence>
<accession>A0A0E9PLF0</accession>
<name>A0A0E9PLF0_ANGAN</name>
<proteinExistence type="predicted"/>
<protein>
    <submittedName>
        <fullName evidence="2">Uncharacterized protein</fullName>
    </submittedName>
</protein>
<dbReference type="EMBL" id="GBXM01103263">
    <property type="protein sequence ID" value="JAH05314.1"/>
    <property type="molecule type" value="Transcribed_RNA"/>
</dbReference>
<reference evidence="2" key="2">
    <citation type="journal article" date="2015" name="Fish Shellfish Immunol.">
        <title>Early steps in the European eel (Anguilla anguilla)-Vibrio vulnificus interaction in the gills: Role of the RtxA13 toxin.</title>
        <authorList>
            <person name="Callol A."/>
            <person name="Pajuelo D."/>
            <person name="Ebbesson L."/>
            <person name="Teles M."/>
            <person name="MacKenzie S."/>
            <person name="Amaro C."/>
        </authorList>
    </citation>
    <scope>NUCLEOTIDE SEQUENCE</scope>
</reference>
<organism evidence="2">
    <name type="scientific">Anguilla anguilla</name>
    <name type="common">European freshwater eel</name>
    <name type="synonym">Muraena anguilla</name>
    <dbReference type="NCBI Taxonomy" id="7936"/>
    <lineage>
        <taxon>Eukaryota</taxon>
        <taxon>Metazoa</taxon>
        <taxon>Chordata</taxon>
        <taxon>Craniata</taxon>
        <taxon>Vertebrata</taxon>
        <taxon>Euteleostomi</taxon>
        <taxon>Actinopterygii</taxon>
        <taxon>Neopterygii</taxon>
        <taxon>Teleostei</taxon>
        <taxon>Anguilliformes</taxon>
        <taxon>Anguillidae</taxon>
        <taxon>Anguilla</taxon>
    </lineage>
</organism>
<evidence type="ECO:0000256" key="1">
    <source>
        <dbReference type="SAM" id="MobiDB-lite"/>
    </source>
</evidence>
<dbReference type="AlphaFoldDB" id="A0A0E9PLF0"/>